<accession>A0A345HBW3</accession>
<keyword evidence="10" id="KW-0028">Amino-acid biosynthesis</keyword>
<evidence type="ECO:0000256" key="8">
    <source>
        <dbReference type="PIRSR" id="PIRSR000726-1"/>
    </source>
</evidence>
<evidence type="ECO:0000259" key="11">
    <source>
        <dbReference type="Pfam" id="PF00696"/>
    </source>
</evidence>
<dbReference type="SUPFAM" id="SSF55021">
    <property type="entry name" value="ACT-like"/>
    <property type="match status" value="1"/>
</dbReference>
<evidence type="ECO:0000256" key="5">
    <source>
        <dbReference type="ARBA" id="ARBA00022777"/>
    </source>
</evidence>
<dbReference type="EC" id="2.7.2.4" evidence="9"/>
<evidence type="ECO:0000256" key="2">
    <source>
        <dbReference type="ARBA" id="ARBA00010122"/>
    </source>
</evidence>
<dbReference type="Proteomes" id="UP000253951">
    <property type="component" value="Chromosome"/>
</dbReference>
<dbReference type="GO" id="GO:0005829">
    <property type="term" value="C:cytosol"/>
    <property type="evidence" value="ECO:0007669"/>
    <property type="project" value="TreeGrafter"/>
</dbReference>
<sequence>MKVFKFGGASVKDAEGIKNVYSVLEQVGHKDVLLVISAMGKTTNALEVVIKNYIDKSPELQSSLQDVKKYHNQILLDLFEEENHEVFTVVNKLFADLEYFLKHNKSPNYNFVYDQVVSTGEMVSTTIVSQYFNYRGLQNQWLDVREFIKTDNTYRDAIVDWEHTQQNIVKKIQRKTLNITQGFLGSDENNFTTTLGREGSDYSAAIFAYCLNAESVTIWKDVQGVLNADPRYFENAILLNQISYREAIELAFYGATVIHPKTLQPLQRKEIPLYVKSFINPLLAGTSVSKGADLEPHTSCYIVKKNQLLISLSSLDFSFIMEENISEIFALLHQYKMKVHLIQNSAISFSVCVDDKFGNFSELKKLLSKKFKVTYNEDVSLYTIRHFTEKSVNAVAQNKEVLVKQVSRETMQVVTKEKI</sequence>
<keyword evidence="4 8" id="KW-0547">Nucleotide-binding</keyword>
<dbReference type="NCBIfam" id="TIGR00657">
    <property type="entry name" value="asp_kinases"/>
    <property type="match status" value="1"/>
</dbReference>
<feature type="binding site" evidence="8">
    <location>
        <position position="121"/>
    </location>
    <ligand>
        <name>substrate</name>
    </ligand>
</feature>
<keyword evidence="5 9" id="KW-0418">Kinase</keyword>
<feature type="binding site" evidence="8">
    <location>
        <begin position="5"/>
        <end position="8"/>
    </location>
    <ligand>
        <name>ATP</name>
        <dbReference type="ChEBI" id="CHEBI:30616"/>
    </ligand>
</feature>
<dbReference type="InterPro" id="IPR001341">
    <property type="entry name" value="Asp_kinase"/>
</dbReference>
<dbReference type="GO" id="GO:0009089">
    <property type="term" value="P:lysine biosynthetic process via diaminopimelate"/>
    <property type="evidence" value="ECO:0007669"/>
    <property type="project" value="UniProtKB-UniPathway"/>
</dbReference>
<gene>
    <name evidence="12" type="ORF">DVK85_07375</name>
</gene>
<comment type="pathway">
    <text evidence="1 10">Amino-acid biosynthesis; L-lysine biosynthesis via DAP pathway; (S)-tetrahydrodipicolinate from L-aspartate: step 1/4.</text>
</comment>
<dbReference type="SUPFAM" id="SSF53633">
    <property type="entry name" value="Carbamate kinase-like"/>
    <property type="match status" value="1"/>
</dbReference>
<evidence type="ECO:0000256" key="6">
    <source>
        <dbReference type="ARBA" id="ARBA00022840"/>
    </source>
</evidence>
<dbReference type="Pfam" id="PF00696">
    <property type="entry name" value="AA_kinase"/>
    <property type="match status" value="1"/>
</dbReference>
<dbReference type="OrthoDB" id="9799110at2"/>
<dbReference type="GO" id="GO:0009090">
    <property type="term" value="P:homoserine biosynthetic process"/>
    <property type="evidence" value="ECO:0007669"/>
    <property type="project" value="TreeGrafter"/>
</dbReference>
<dbReference type="Gene3D" id="3.40.1160.10">
    <property type="entry name" value="Acetylglutamate kinase-like"/>
    <property type="match status" value="1"/>
</dbReference>
<dbReference type="PANTHER" id="PTHR21499:SF59">
    <property type="entry name" value="ASPARTOKINASE"/>
    <property type="match status" value="1"/>
</dbReference>
<feature type="binding site" evidence="8">
    <location>
        <position position="43"/>
    </location>
    <ligand>
        <name>substrate</name>
    </ligand>
</feature>
<evidence type="ECO:0000256" key="1">
    <source>
        <dbReference type="ARBA" id="ARBA00004766"/>
    </source>
</evidence>
<dbReference type="PANTHER" id="PTHR21499">
    <property type="entry name" value="ASPARTATE KINASE"/>
    <property type="match status" value="1"/>
</dbReference>
<dbReference type="AlphaFoldDB" id="A0A345HBW3"/>
<dbReference type="UniPathway" id="UPA00050">
    <property type="reaction ID" value="UER00461"/>
</dbReference>
<feature type="binding site" evidence="8">
    <location>
        <position position="231"/>
    </location>
    <ligand>
        <name>ATP</name>
        <dbReference type="ChEBI" id="CHEBI:30616"/>
    </ligand>
</feature>
<dbReference type="PIRSF" id="PIRSF000726">
    <property type="entry name" value="Asp_kin"/>
    <property type="match status" value="1"/>
</dbReference>
<dbReference type="UniPathway" id="UPA00051">
    <property type="reaction ID" value="UER00462"/>
</dbReference>
<dbReference type="EMBL" id="CP031188">
    <property type="protein sequence ID" value="AXG74073.1"/>
    <property type="molecule type" value="Genomic_DNA"/>
</dbReference>
<dbReference type="GO" id="GO:0009088">
    <property type="term" value="P:threonine biosynthetic process"/>
    <property type="evidence" value="ECO:0007669"/>
    <property type="project" value="UniProtKB-UniPathway"/>
</dbReference>
<dbReference type="InterPro" id="IPR042199">
    <property type="entry name" value="AsparK_Bifunc_asparK/hSer_DH"/>
</dbReference>
<evidence type="ECO:0000256" key="4">
    <source>
        <dbReference type="ARBA" id="ARBA00022741"/>
    </source>
</evidence>
<evidence type="ECO:0000256" key="10">
    <source>
        <dbReference type="RuleBase" id="RU004249"/>
    </source>
</evidence>
<dbReference type="InterPro" id="IPR036393">
    <property type="entry name" value="AceGlu_kinase-like_sf"/>
</dbReference>
<feature type="domain" description="Aspartate/glutamate/uridylate kinase" evidence="11">
    <location>
        <begin position="2"/>
        <end position="277"/>
    </location>
</feature>
<dbReference type="InterPro" id="IPR045865">
    <property type="entry name" value="ACT-like_dom_sf"/>
</dbReference>
<evidence type="ECO:0000313" key="13">
    <source>
        <dbReference type="Proteomes" id="UP000253951"/>
    </source>
</evidence>
<reference evidence="12 13" key="1">
    <citation type="submission" date="2018-07" db="EMBL/GenBank/DDBJ databases">
        <title>Complete genome sequence of Flavobacterium arcticum type strain SM1502T.</title>
        <authorList>
            <person name="Li Y."/>
            <person name="Li D.-D."/>
        </authorList>
    </citation>
    <scope>NUCLEOTIDE SEQUENCE [LARGE SCALE GENOMIC DNA]</scope>
    <source>
        <strain evidence="12 13">SM1502</strain>
    </source>
</reference>
<comment type="pathway">
    <text evidence="10">Amino-acid biosynthesis; L-methionine biosynthesis via de novo pathway; L-homoserine from L-aspartate: step 1/3.</text>
</comment>
<protein>
    <recommendedName>
        <fullName evidence="9">Aspartokinase</fullName>
        <ecNumber evidence="9">2.7.2.4</ecNumber>
    </recommendedName>
</protein>
<keyword evidence="13" id="KW-1185">Reference proteome</keyword>
<organism evidence="12 13">
    <name type="scientific">Flavobacterium arcticum</name>
    <dbReference type="NCBI Taxonomy" id="1784713"/>
    <lineage>
        <taxon>Bacteria</taxon>
        <taxon>Pseudomonadati</taxon>
        <taxon>Bacteroidota</taxon>
        <taxon>Flavobacteriia</taxon>
        <taxon>Flavobacteriales</taxon>
        <taxon>Flavobacteriaceae</taxon>
        <taxon>Flavobacterium</taxon>
    </lineage>
</organism>
<dbReference type="UniPathway" id="UPA00034">
    <property type="reaction ID" value="UER00015"/>
</dbReference>
<dbReference type="RefSeq" id="WP_114677831.1">
    <property type="nucleotide sequence ID" value="NZ_CP031188.1"/>
</dbReference>
<dbReference type="GO" id="GO:0005524">
    <property type="term" value="F:ATP binding"/>
    <property type="evidence" value="ECO:0007669"/>
    <property type="project" value="UniProtKB-KW"/>
</dbReference>
<keyword evidence="6 8" id="KW-0067">ATP-binding</keyword>
<evidence type="ECO:0000256" key="7">
    <source>
        <dbReference type="ARBA" id="ARBA00047872"/>
    </source>
</evidence>
<comment type="similarity">
    <text evidence="2 9">Belongs to the aspartokinase family.</text>
</comment>
<dbReference type="Gene3D" id="1.20.120.1320">
    <property type="entry name" value="Aspartokinase, catalytic domain"/>
    <property type="match status" value="1"/>
</dbReference>
<evidence type="ECO:0000256" key="9">
    <source>
        <dbReference type="RuleBase" id="RU003448"/>
    </source>
</evidence>
<dbReference type="GO" id="GO:0004072">
    <property type="term" value="F:aspartate kinase activity"/>
    <property type="evidence" value="ECO:0007669"/>
    <property type="project" value="UniProtKB-EC"/>
</dbReference>
<keyword evidence="3 9" id="KW-0808">Transferase</keyword>
<proteinExistence type="inferred from homology"/>
<dbReference type="InterPro" id="IPR001048">
    <property type="entry name" value="Asp/Glu/Uridylate_kinase"/>
</dbReference>
<evidence type="ECO:0000313" key="12">
    <source>
        <dbReference type="EMBL" id="AXG74073.1"/>
    </source>
</evidence>
<comment type="pathway">
    <text evidence="10">Amino-acid biosynthesis; L-threonine biosynthesis; L-threonine from L-aspartate: step 1/5.</text>
</comment>
<evidence type="ECO:0000256" key="3">
    <source>
        <dbReference type="ARBA" id="ARBA00022679"/>
    </source>
</evidence>
<dbReference type="KEGG" id="fat:DVK85_07375"/>
<dbReference type="InterPro" id="IPR005260">
    <property type="entry name" value="Asp_kin_monofn"/>
</dbReference>
<name>A0A345HBW3_9FLAO</name>
<comment type="catalytic activity">
    <reaction evidence="7 9">
        <text>L-aspartate + ATP = 4-phospho-L-aspartate + ADP</text>
        <dbReference type="Rhea" id="RHEA:23776"/>
        <dbReference type="ChEBI" id="CHEBI:29991"/>
        <dbReference type="ChEBI" id="CHEBI:30616"/>
        <dbReference type="ChEBI" id="CHEBI:57535"/>
        <dbReference type="ChEBI" id="CHEBI:456216"/>
        <dbReference type="EC" id="2.7.2.4"/>
    </reaction>
</comment>